<dbReference type="EMBL" id="OD000520">
    <property type="protein sequence ID" value="CAD7397977.1"/>
    <property type="molecule type" value="Genomic_DNA"/>
</dbReference>
<evidence type="ECO:0000313" key="2">
    <source>
        <dbReference type="EMBL" id="CAD7397977.1"/>
    </source>
</evidence>
<organism evidence="2">
    <name type="scientific">Timema poppense</name>
    <name type="common">Walking stick</name>
    <dbReference type="NCBI Taxonomy" id="170557"/>
    <lineage>
        <taxon>Eukaryota</taxon>
        <taxon>Metazoa</taxon>
        <taxon>Ecdysozoa</taxon>
        <taxon>Arthropoda</taxon>
        <taxon>Hexapoda</taxon>
        <taxon>Insecta</taxon>
        <taxon>Pterygota</taxon>
        <taxon>Neoptera</taxon>
        <taxon>Polyneoptera</taxon>
        <taxon>Phasmatodea</taxon>
        <taxon>Timematodea</taxon>
        <taxon>Timematoidea</taxon>
        <taxon>Timematidae</taxon>
        <taxon>Timema</taxon>
    </lineage>
</organism>
<accession>A0A7R9CMF4</accession>
<sequence length="366" mass="39952">MTRVSGPALFPPKLNPKNMLDEHLPSLSKATDKEKPPPVHPTEIRTLISPSSAVELNTTSALANYATEIMTLPLTLVMVDSGGPPKILARFRMWGPASGCEAHGSRCGTHGSRFGAHGSGGTDLLVCIKGELYVGLLHLNTGESVNISINTQFSLSRTPVKVTMTDPIADDLFLGNDEDIVGSPTVVALEIGGAAAPQCLYTRRHCSPSSRDEEDALCHFIEKLSSIPNIPIPRATLETTDNIDQAVKTRQKSRNFTPTRNPLNTSRWEYVVTVLGPTTQHSNCTSSTHYSTRQSKSISMTEYPQSPEQHSFNIEIPPLVAKQEAPNNEDQKCAVTRSKTSSSEDESMTDYRRIAGQILRSTSRER</sequence>
<protein>
    <submittedName>
        <fullName evidence="2">Uncharacterized protein</fullName>
    </submittedName>
</protein>
<feature type="region of interest" description="Disordered" evidence="1">
    <location>
        <begin position="322"/>
        <end position="366"/>
    </location>
</feature>
<dbReference type="AlphaFoldDB" id="A0A7R9CMF4"/>
<reference evidence="2" key="1">
    <citation type="submission" date="2020-11" db="EMBL/GenBank/DDBJ databases">
        <authorList>
            <person name="Tran Van P."/>
        </authorList>
    </citation>
    <scope>NUCLEOTIDE SEQUENCE</scope>
</reference>
<gene>
    <name evidence="2" type="ORF">TPSB3V08_LOCUS1453</name>
</gene>
<name>A0A7R9CMF4_TIMPO</name>
<proteinExistence type="predicted"/>
<feature type="region of interest" description="Disordered" evidence="1">
    <location>
        <begin position="1"/>
        <end position="21"/>
    </location>
</feature>
<evidence type="ECO:0000256" key="1">
    <source>
        <dbReference type="SAM" id="MobiDB-lite"/>
    </source>
</evidence>